<dbReference type="AlphaFoldDB" id="A0A8T1YN92"/>
<dbReference type="InterPro" id="IPR001810">
    <property type="entry name" value="F-box_dom"/>
</dbReference>
<dbReference type="CDD" id="cd22157">
    <property type="entry name" value="F-box_AtFBW1-like"/>
    <property type="match status" value="1"/>
</dbReference>
<dbReference type="OrthoDB" id="591557at2759"/>
<dbReference type="Pfam" id="PF08268">
    <property type="entry name" value="FBA_3"/>
    <property type="match status" value="1"/>
</dbReference>
<dbReference type="Proteomes" id="UP000694251">
    <property type="component" value="Chromosome 12"/>
</dbReference>
<proteinExistence type="predicted"/>
<comment type="caution">
    <text evidence="2">The sequence shown here is derived from an EMBL/GenBank/DDBJ whole genome shotgun (WGS) entry which is preliminary data.</text>
</comment>
<evidence type="ECO:0000259" key="1">
    <source>
        <dbReference type="PROSITE" id="PS50181"/>
    </source>
</evidence>
<evidence type="ECO:0000313" key="2">
    <source>
        <dbReference type="EMBL" id="KAG7547707.1"/>
    </source>
</evidence>
<keyword evidence="3" id="KW-1185">Reference proteome</keyword>
<sequence length="402" mass="45845">MEATKRGRVGSNHEASPTKLPYLPQEVITEILLRSHARSLGRFRCVSKPFHSLLSDPKFAKKHLDHNAVRLGHRRLILSSNNLFAVDLDSIRDGCEGLKDLTSVELDYPLKEDVDFLSEVYKKAQLKLNPDGTYSLGIYKKRWVCFFGSSNGLVCMANILSLNDVFLYNPTTGECKRVPDLPESLRSKSNKTSFSYGFGFDSQTNDYKVVKFIDGNDNYVYSLKTDSWRRICNMPYKDVCFTTSVELNGAIHWISILSGGVTTQQVVTAFDLTTEKFRVMSLPDLAEECKHIFQRSKVGILKGRLCVVYLCMKMHDVIWVMNEYGRESSWSKIRISVSYKRMIPLCSTKTNEEVILLLDGHLVLYNFERNTRRNLKIRGVEFDKSVGGNSYVESLISPNSYV</sequence>
<dbReference type="PANTHER" id="PTHR31672">
    <property type="entry name" value="BNACNNG10540D PROTEIN"/>
    <property type="match status" value="1"/>
</dbReference>
<dbReference type="PROSITE" id="PS50181">
    <property type="entry name" value="FBOX"/>
    <property type="match status" value="1"/>
</dbReference>
<dbReference type="Pfam" id="PF00646">
    <property type="entry name" value="F-box"/>
    <property type="match status" value="1"/>
</dbReference>
<dbReference type="InterPro" id="IPR050796">
    <property type="entry name" value="SCF_F-box_component"/>
</dbReference>
<dbReference type="EMBL" id="JAEFBJ010000012">
    <property type="protein sequence ID" value="KAG7547707.1"/>
    <property type="molecule type" value="Genomic_DNA"/>
</dbReference>
<evidence type="ECO:0000313" key="3">
    <source>
        <dbReference type="Proteomes" id="UP000694251"/>
    </source>
</evidence>
<reference evidence="2 3" key="1">
    <citation type="submission" date="2020-12" db="EMBL/GenBank/DDBJ databases">
        <title>Concerted genomic and epigenomic changes stabilize Arabidopsis allopolyploids.</title>
        <authorList>
            <person name="Chen Z."/>
        </authorList>
    </citation>
    <scope>NUCLEOTIDE SEQUENCE [LARGE SCALE GENOMIC DNA]</scope>
    <source>
        <strain evidence="2">As9502</strain>
        <tissue evidence="2">Leaf</tissue>
    </source>
</reference>
<accession>A0A8T1YN92</accession>
<name>A0A8T1YN92_ARASU</name>
<dbReference type="InterPro" id="IPR017451">
    <property type="entry name" value="F-box-assoc_interact_dom"/>
</dbReference>
<dbReference type="InterPro" id="IPR013187">
    <property type="entry name" value="F-box-assoc_dom_typ3"/>
</dbReference>
<dbReference type="PANTHER" id="PTHR31672:SF13">
    <property type="entry name" value="F-BOX PROTEIN CPR30-LIKE"/>
    <property type="match status" value="1"/>
</dbReference>
<organism evidence="2 3">
    <name type="scientific">Arabidopsis suecica</name>
    <name type="common">Swedish thale-cress</name>
    <name type="synonym">Cardaminopsis suecica</name>
    <dbReference type="NCBI Taxonomy" id="45249"/>
    <lineage>
        <taxon>Eukaryota</taxon>
        <taxon>Viridiplantae</taxon>
        <taxon>Streptophyta</taxon>
        <taxon>Embryophyta</taxon>
        <taxon>Tracheophyta</taxon>
        <taxon>Spermatophyta</taxon>
        <taxon>Magnoliopsida</taxon>
        <taxon>eudicotyledons</taxon>
        <taxon>Gunneridae</taxon>
        <taxon>Pentapetalae</taxon>
        <taxon>rosids</taxon>
        <taxon>malvids</taxon>
        <taxon>Brassicales</taxon>
        <taxon>Brassicaceae</taxon>
        <taxon>Camelineae</taxon>
        <taxon>Arabidopsis</taxon>
    </lineage>
</organism>
<gene>
    <name evidence="2" type="ORF">ISN44_As12g029240</name>
</gene>
<dbReference type="SMART" id="SM00256">
    <property type="entry name" value="FBOX"/>
    <property type="match status" value="1"/>
</dbReference>
<dbReference type="NCBIfam" id="TIGR01640">
    <property type="entry name" value="F_box_assoc_1"/>
    <property type="match status" value="1"/>
</dbReference>
<protein>
    <submittedName>
        <fullName evidence="2">F-box domain</fullName>
    </submittedName>
</protein>
<feature type="domain" description="F-box" evidence="1">
    <location>
        <begin position="17"/>
        <end position="63"/>
    </location>
</feature>